<reference evidence="2" key="1">
    <citation type="journal article" date="2022" name="Arch. Microbiol.">
        <title>Microbulbifer okhotskensis sp. nov., isolated from a deep bottom sediment of the Okhotsk Sea.</title>
        <authorList>
            <person name="Romanenko L."/>
            <person name="Kurilenko V."/>
            <person name="Otstavnykh N."/>
            <person name="Velansky P."/>
            <person name="Isaeva M."/>
            <person name="Mikhailov V."/>
        </authorList>
    </citation>
    <scope>NUCLEOTIDE SEQUENCE</scope>
    <source>
        <strain evidence="2">OS29</strain>
    </source>
</reference>
<protein>
    <recommendedName>
        <fullName evidence="1">YchJ-like middle NTF2-like domain-containing protein</fullName>
    </recommendedName>
</protein>
<sequence>MTDQLCPCGSGKPLNSCCGLYLSGKTYPTTAERVMRSRYTAFAMGNIQYLHKTWHPDTCPDLQAEDIETQWTRLEVVKSKAGLKRSVVEFKAWYTENNQEHLIHEVSLFKLYKRRWVYVEALPSWP</sequence>
<gene>
    <name evidence="2" type="ORF">MO867_03055</name>
</gene>
<feature type="domain" description="YchJ-like middle NTF2-like" evidence="1">
    <location>
        <begin position="30"/>
        <end position="120"/>
    </location>
</feature>
<dbReference type="InterPro" id="IPR032710">
    <property type="entry name" value="NTF2-like_dom_sf"/>
</dbReference>
<dbReference type="PANTHER" id="PTHR33747:SF1">
    <property type="entry name" value="ADENYLATE CYCLASE-ASSOCIATED CAP C-TERMINAL DOMAIN-CONTAINING PROTEIN"/>
    <property type="match status" value="1"/>
</dbReference>
<comment type="caution">
    <text evidence="2">The sequence shown here is derived from an EMBL/GenBank/DDBJ whole genome shotgun (WGS) entry which is preliminary data.</text>
</comment>
<dbReference type="Proteomes" id="UP001139028">
    <property type="component" value="Unassembled WGS sequence"/>
</dbReference>
<dbReference type="SUPFAM" id="SSF54427">
    <property type="entry name" value="NTF2-like"/>
    <property type="match status" value="1"/>
</dbReference>
<dbReference type="EMBL" id="JALBWM010000007">
    <property type="protein sequence ID" value="MCO1333310.1"/>
    <property type="molecule type" value="Genomic_DNA"/>
</dbReference>
<dbReference type="RefSeq" id="WP_252464501.1">
    <property type="nucleotide sequence ID" value="NZ_JALBWM010000007.1"/>
</dbReference>
<name>A0A9X2EKL2_9GAMM</name>
<evidence type="ECO:0000313" key="3">
    <source>
        <dbReference type="Proteomes" id="UP001139028"/>
    </source>
</evidence>
<proteinExistence type="predicted"/>
<dbReference type="Gene3D" id="3.10.450.50">
    <property type="match status" value="1"/>
</dbReference>
<dbReference type="Pfam" id="PF17775">
    <property type="entry name" value="YchJ_M-like"/>
    <property type="match status" value="1"/>
</dbReference>
<accession>A0A9X2EKL2</accession>
<dbReference type="InterPro" id="IPR048469">
    <property type="entry name" value="YchJ-like_M"/>
</dbReference>
<evidence type="ECO:0000259" key="1">
    <source>
        <dbReference type="Pfam" id="PF17775"/>
    </source>
</evidence>
<dbReference type="AlphaFoldDB" id="A0A9X2EKL2"/>
<evidence type="ECO:0000313" key="2">
    <source>
        <dbReference type="EMBL" id="MCO1333310.1"/>
    </source>
</evidence>
<dbReference type="PANTHER" id="PTHR33747">
    <property type="entry name" value="UPF0225 PROTEIN SCO1677"/>
    <property type="match status" value="1"/>
</dbReference>
<keyword evidence="3" id="KW-1185">Reference proteome</keyword>
<organism evidence="2 3">
    <name type="scientific">Microbulbifer okhotskensis</name>
    <dbReference type="NCBI Taxonomy" id="2926617"/>
    <lineage>
        <taxon>Bacteria</taxon>
        <taxon>Pseudomonadati</taxon>
        <taxon>Pseudomonadota</taxon>
        <taxon>Gammaproteobacteria</taxon>
        <taxon>Cellvibrionales</taxon>
        <taxon>Microbulbiferaceae</taxon>
        <taxon>Microbulbifer</taxon>
    </lineage>
</organism>